<evidence type="ECO:0000313" key="5">
    <source>
        <dbReference type="Proteomes" id="UP001055429"/>
    </source>
</evidence>
<dbReference type="SUPFAM" id="SSF53335">
    <property type="entry name" value="S-adenosyl-L-methionine-dependent methyltransferases"/>
    <property type="match status" value="1"/>
</dbReference>
<gene>
    <name evidence="4" type="ORF">M8231_15110</name>
</gene>
<dbReference type="GO" id="GO:0008168">
    <property type="term" value="F:methyltransferase activity"/>
    <property type="evidence" value="ECO:0007669"/>
    <property type="project" value="UniProtKB-KW"/>
</dbReference>
<dbReference type="InterPro" id="IPR041698">
    <property type="entry name" value="Methyltransf_25"/>
</dbReference>
<dbReference type="EMBL" id="CP097649">
    <property type="protein sequence ID" value="URI15103.1"/>
    <property type="molecule type" value="Genomic_DNA"/>
</dbReference>
<accession>A0ABY4SLG4</accession>
<dbReference type="GO" id="GO:0032259">
    <property type="term" value="P:methylation"/>
    <property type="evidence" value="ECO:0007669"/>
    <property type="project" value="UniProtKB-KW"/>
</dbReference>
<proteinExistence type="predicted"/>
<keyword evidence="2" id="KW-0808">Transferase</keyword>
<protein>
    <submittedName>
        <fullName evidence="4">Class I SAM-dependent methyltransferase</fullName>
    </submittedName>
</protein>
<dbReference type="Gene3D" id="3.40.50.150">
    <property type="entry name" value="Vaccinia Virus protein VP39"/>
    <property type="match status" value="1"/>
</dbReference>
<dbReference type="PANTHER" id="PTHR43861:SF1">
    <property type="entry name" value="TRANS-ACONITATE 2-METHYLTRANSFERASE"/>
    <property type="match status" value="1"/>
</dbReference>
<evidence type="ECO:0000259" key="3">
    <source>
        <dbReference type="Pfam" id="PF13649"/>
    </source>
</evidence>
<organism evidence="4 5">
    <name type="scientific">Brevundimonas albigilva</name>
    <dbReference type="NCBI Taxonomy" id="1312364"/>
    <lineage>
        <taxon>Bacteria</taxon>
        <taxon>Pseudomonadati</taxon>
        <taxon>Pseudomonadota</taxon>
        <taxon>Alphaproteobacteria</taxon>
        <taxon>Caulobacterales</taxon>
        <taxon>Caulobacteraceae</taxon>
        <taxon>Brevundimonas</taxon>
    </lineage>
</organism>
<dbReference type="Proteomes" id="UP001055429">
    <property type="component" value="Chromosome"/>
</dbReference>
<dbReference type="InterPro" id="IPR029063">
    <property type="entry name" value="SAM-dependent_MTases_sf"/>
</dbReference>
<dbReference type="RefSeq" id="WP_250201862.1">
    <property type="nucleotide sequence ID" value="NZ_CP097649.1"/>
</dbReference>
<feature type="domain" description="Methyltransferase" evidence="3">
    <location>
        <begin position="46"/>
        <end position="136"/>
    </location>
</feature>
<name>A0ABY4SLG4_9CAUL</name>
<dbReference type="PANTHER" id="PTHR43861">
    <property type="entry name" value="TRANS-ACONITATE 2-METHYLTRANSFERASE-RELATED"/>
    <property type="match status" value="1"/>
</dbReference>
<evidence type="ECO:0000256" key="1">
    <source>
        <dbReference type="ARBA" id="ARBA00022603"/>
    </source>
</evidence>
<evidence type="ECO:0000256" key="2">
    <source>
        <dbReference type="ARBA" id="ARBA00022679"/>
    </source>
</evidence>
<sequence length="206" mass="22591">MKPPAEAIADLYARRACDFDADRTKTLFERSWLDAFLAHVPQGGRILDLGCGSGEPIARYLVEQGREIVGVDVSPDLIDLCRGRFPDQTWITADMRGVDLGRTFDGVIAWHSLIHLPPEAQPAMLAVFARHLRPGGVLVFTSGSEQGETIGEWRGEPLYHGSLSLDAYRTGLDDVGLDVRRHVVSDRNCGGATVWLARRRGGKVVG</sequence>
<keyword evidence="5" id="KW-1185">Reference proteome</keyword>
<keyword evidence="1 4" id="KW-0489">Methyltransferase</keyword>
<reference evidence="4" key="1">
    <citation type="submission" date="2022-05" db="EMBL/GenBank/DDBJ databases">
        <title>Brevundimonas albigilva TT17 genome sequence.</title>
        <authorList>
            <person name="Lee K."/>
            <person name="Son H."/>
        </authorList>
    </citation>
    <scope>NUCLEOTIDE SEQUENCE</scope>
    <source>
        <strain evidence="4">TT17</strain>
    </source>
</reference>
<dbReference type="CDD" id="cd02440">
    <property type="entry name" value="AdoMet_MTases"/>
    <property type="match status" value="1"/>
</dbReference>
<evidence type="ECO:0000313" key="4">
    <source>
        <dbReference type="EMBL" id="URI15103.1"/>
    </source>
</evidence>
<dbReference type="Pfam" id="PF13649">
    <property type="entry name" value="Methyltransf_25"/>
    <property type="match status" value="1"/>
</dbReference>